<organism evidence="2 3">
    <name type="scientific">Rosa chinensis</name>
    <name type="common">China rose</name>
    <dbReference type="NCBI Taxonomy" id="74649"/>
    <lineage>
        <taxon>Eukaryota</taxon>
        <taxon>Viridiplantae</taxon>
        <taxon>Streptophyta</taxon>
        <taxon>Embryophyta</taxon>
        <taxon>Tracheophyta</taxon>
        <taxon>Spermatophyta</taxon>
        <taxon>Magnoliopsida</taxon>
        <taxon>eudicotyledons</taxon>
        <taxon>Gunneridae</taxon>
        <taxon>Pentapetalae</taxon>
        <taxon>rosids</taxon>
        <taxon>fabids</taxon>
        <taxon>Rosales</taxon>
        <taxon>Rosaceae</taxon>
        <taxon>Rosoideae</taxon>
        <taxon>Rosoideae incertae sedis</taxon>
        <taxon>Rosa</taxon>
    </lineage>
</organism>
<evidence type="ECO:0000313" key="2">
    <source>
        <dbReference type="EMBL" id="PRQ43559.1"/>
    </source>
</evidence>
<dbReference type="Gramene" id="PRQ43559">
    <property type="protein sequence ID" value="PRQ43559"/>
    <property type="gene ID" value="RchiOBHm_Chr3g0469761"/>
</dbReference>
<keyword evidence="1" id="KW-0812">Transmembrane</keyword>
<evidence type="ECO:0000313" key="3">
    <source>
        <dbReference type="Proteomes" id="UP000238479"/>
    </source>
</evidence>
<proteinExistence type="predicted"/>
<keyword evidence="1" id="KW-1133">Transmembrane helix</keyword>
<sequence>MVSDLVAGSLGWRQTTSGGGWLLSLGALLWVSRSFRGSQILGCYWAYITRLAHFHHLVGHTPSWVWIWDPRNLLPGFCAPLRLFYPVARGSVSSPRDKGKGKL</sequence>
<dbReference type="AlphaFoldDB" id="A0A2P6RAV2"/>
<name>A0A2P6RAV2_ROSCH</name>
<evidence type="ECO:0000256" key="1">
    <source>
        <dbReference type="SAM" id="Phobius"/>
    </source>
</evidence>
<keyword evidence="3" id="KW-1185">Reference proteome</keyword>
<feature type="transmembrane region" description="Helical" evidence="1">
    <location>
        <begin position="12"/>
        <end position="31"/>
    </location>
</feature>
<keyword evidence="1" id="KW-0472">Membrane</keyword>
<protein>
    <submittedName>
        <fullName evidence="2">Uncharacterized protein</fullName>
    </submittedName>
</protein>
<gene>
    <name evidence="2" type="ORF">RchiOBHm_Chr3g0469761</name>
</gene>
<dbReference type="Proteomes" id="UP000238479">
    <property type="component" value="Chromosome 3"/>
</dbReference>
<comment type="caution">
    <text evidence="2">The sequence shown here is derived from an EMBL/GenBank/DDBJ whole genome shotgun (WGS) entry which is preliminary data.</text>
</comment>
<dbReference type="EMBL" id="PDCK01000041">
    <property type="protein sequence ID" value="PRQ43559.1"/>
    <property type="molecule type" value="Genomic_DNA"/>
</dbReference>
<reference evidence="2 3" key="1">
    <citation type="journal article" date="2018" name="Nat. Genet.">
        <title>The Rosa genome provides new insights in the design of modern roses.</title>
        <authorList>
            <person name="Bendahmane M."/>
        </authorList>
    </citation>
    <scope>NUCLEOTIDE SEQUENCE [LARGE SCALE GENOMIC DNA]</scope>
    <source>
        <strain evidence="3">cv. Old Blush</strain>
    </source>
</reference>
<accession>A0A2P6RAV2</accession>